<accession>A0A4Z0V4X7</accession>
<reference evidence="1 2" key="1">
    <citation type="submission" date="2019-02" db="EMBL/GenBank/DDBJ databases">
        <title>Isolation and identification of novel species under the genus Muribaculum.</title>
        <authorList>
            <person name="Miyake S."/>
            <person name="Ding Y."/>
            <person name="Low A."/>
            <person name="Soh M."/>
            <person name="Seedorf H."/>
        </authorList>
    </citation>
    <scope>NUCLEOTIDE SEQUENCE [LARGE SCALE GENOMIC DNA]</scope>
    <source>
        <strain evidence="1 2">TLL-A3</strain>
    </source>
</reference>
<dbReference type="RefSeq" id="WP_135469941.1">
    <property type="nucleotide sequence ID" value="NZ_CASJDB010000008.1"/>
</dbReference>
<evidence type="ECO:0000313" key="2">
    <source>
        <dbReference type="Proteomes" id="UP000297635"/>
    </source>
</evidence>
<dbReference type="Proteomes" id="UP000297635">
    <property type="component" value="Unassembled WGS sequence"/>
</dbReference>
<dbReference type="GeneID" id="82148405"/>
<name>A0A4Z0V4X7_9BACT</name>
<protein>
    <recommendedName>
        <fullName evidence="3">ATP-grasp domain-containing protein</fullName>
    </recommendedName>
</protein>
<proteinExistence type="predicted"/>
<gene>
    <name evidence="1" type="ORF">EZ315_01290</name>
</gene>
<organism evidence="1 2">
    <name type="scientific">Duncaniella freteri</name>
    <dbReference type="NCBI Taxonomy" id="2530391"/>
    <lineage>
        <taxon>Bacteria</taxon>
        <taxon>Pseudomonadati</taxon>
        <taxon>Bacteroidota</taxon>
        <taxon>Bacteroidia</taxon>
        <taxon>Bacteroidales</taxon>
        <taxon>Muribaculaceae</taxon>
        <taxon>Duncaniella</taxon>
    </lineage>
</organism>
<evidence type="ECO:0008006" key="3">
    <source>
        <dbReference type="Google" id="ProtNLM"/>
    </source>
</evidence>
<dbReference type="AlphaFoldDB" id="A0A4Z0V4X7"/>
<comment type="caution">
    <text evidence="1">The sequence shown here is derived from an EMBL/GenBank/DDBJ whole genome shotgun (WGS) entry which is preliminary data.</text>
</comment>
<evidence type="ECO:0000313" key="1">
    <source>
        <dbReference type="EMBL" id="TGG39407.1"/>
    </source>
</evidence>
<dbReference type="EMBL" id="SJSA01000001">
    <property type="protein sequence ID" value="TGG39407.1"/>
    <property type="molecule type" value="Genomic_DNA"/>
</dbReference>
<keyword evidence="2" id="KW-1185">Reference proteome</keyword>
<sequence length="375" mass="41943">MNQQNINLFNPENDLALAIGCRHYTPPPHAAALHRAGALLPAWWSETDDMILAPSDYAEDAIWLKSHWGLSCNLSSINQPDTSNLHPQPWGWSEDARRQFSSAGIADINLPSDDTIATLRRLSHRRSSIIILQELDIDNLLPEEVTNPDRVLALESESPGRYIKSPWSCSGRGVFCTTGLPSDVLRTRVQGIINRQGSVMVEKGLDKITDFASLFYSDGTKVEFRGLSLFLAEQRGLYTGNIVAPQEYIYNYLAEKFSSSQGASLSSLSLPTVISNLERILTALITPHYQGWLGIDMMIYRDRNGSMNLHPCIELNLRRTMGVTAMHIAARLSVTTPYLLTWHHARTAAPKPEFHPDTILLPTRDNFTLTLTSFK</sequence>